<evidence type="ECO:0000256" key="2">
    <source>
        <dbReference type="ARBA" id="ARBA00006092"/>
    </source>
</evidence>
<dbReference type="PANTHER" id="PTHR12695:SF2">
    <property type="entry name" value="GENERAL TRANSCRIPTION FACTOR IIH SUBUNIT 2-RELATED"/>
    <property type="match status" value="1"/>
</dbReference>
<dbReference type="GO" id="GO:0005675">
    <property type="term" value="C:transcription factor TFIIH holo complex"/>
    <property type="evidence" value="ECO:0007669"/>
    <property type="project" value="UniProtKB-UniRule"/>
</dbReference>
<dbReference type="EMBL" id="KL198016">
    <property type="protein sequence ID" value="KDQ21468.1"/>
    <property type="molecule type" value="Genomic_DNA"/>
</dbReference>
<keyword evidence="5" id="KW-0863">Zinc-finger</keyword>
<dbReference type="SUPFAM" id="SSF57889">
    <property type="entry name" value="Cysteine-rich domain"/>
    <property type="match status" value="1"/>
</dbReference>
<dbReference type="SMART" id="SM01047">
    <property type="entry name" value="C1_4"/>
    <property type="match status" value="1"/>
</dbReference>
<dbReference type="InterPro" id="IPR036465">
    <property type="entry name" value="vWFA_dom_sf"/>
</dbReference>
<comment type="subcellular location">
    <subcellularLocation>
        <location evidence="1 11">Nucleus</location>
    </subcellularLocation>
</comment>
<dbReference type="Pfam" id="PF04056">
    <property type="entry name" value="Ssl1"/>
    <property type="match status" value="1"/>
</dbReference>
<dbReference type="PANTHER" id="PTHR12695">
    <property type="entry name" value="GENERAL TRANSCRIPTION FACTOR IIH SUBUNIT 2"/>
    <property type="match status" value="1"/>
</dbReference>
<dbReference type="GO" id="GO:0006357">
    <property type="term" value="P:regulation of transcription by RNA polymerase II"/>
    <property type="evidence" value="ECO:0007669"/>
    <property type="project" value="UniProtKB-UniRule"/>
</dbReference>
<dbReference type="InterPro" id="IPR013087">
    <property type="entry name" value="Znf_C2H2_type"/>
</dbReference>
<dbReference type="Pfam" id="PF07975">
    <property type="entry name" value="C1_4"/>
    <property type="match status" value="1"/>
</dbReference>
<evidence type="ECO:0000256" key="8">
    <source>
        <dbReference type="ARBA" id="ARBA00023163"/>
    </source>
</evidence>
<reference evidence="16" key="1">
    <citation type="journal article" date="2014" name="Proc. Natl. Acad. Sci. U.S.A.">
        <title>Extensive sampling of basidiomycete genomes demonstrates inadequacy of the white-rot/brown-rot paradigm for wood decay fungi.</title>
        <authorList>
            <person name="Riley R."/>
            <person name="Salamov A.A."/>
            <person name="Brown D.W."/>
            <person name="Nagy L.G."/>
            <person name="Floudas D."/>
            <person name="Held B.W."/>
            <person name="Levasseur A."/>
            <person name="Lombard V."/>
            <person name="Morin E."/>
            <person name="Otillar R."/>
            <person name="Lindquist E.A."/>
            <person name="Sun H."/>
            <person name="LaButti K.M."/>
            <person name="Schmutz J."/>
            <person name="Jabbour D."/>
            <person name="Luo H."/>
            <person name="Baker S.E."/>
            <person name="Pisabarro A.G."/>
            <person name="Walton J.D."/>
            <person name="Blanchette R.A."/>
            <person name="Henrissat B."/>
            <person name="Martin F."/>
            <person name="Cullen D."/>
            <person name="Hibbett D.S."/>
            <person name="Grigoriev I.V."/>
        </authorList>
    </citation>
    <scope>NUCLEOTIDE SEQUENCE [LARGE SCALE GENOMIC DNA]</scope>
    <source>
        <strain evidence="16">FD-172 SS1</strain>
    </source>
</reference>
<proteinExistence type="inferred from homology"/>
<keyword evidence="3 11" id="KW-0479">Metal-binding</keyword>
<dbReference type="InterPro" id="IPR046349">
    <property type="entry name" value="C1-like_sf"/>
</dbReference>
<dbReference type="Gene3D" id="3.30.40.10">
    <property type="entry name" value="Zinc/RING finger domain, C3HC4 (zinc finger)"/>
    <property type="match status" value="1"/>
</dbReference>
<dbReference type="FunCoup" id="A0A067N0E5">
    <property type="interactions" value="349"/>
</dbReference>
<dbReference type="STRING" id="930990.A0A067N0E5"/>
<organism evidence="15 16">
    <name type="scientific">Botryobasidium botryosum (strain FD-172 SS1)</name>
    <dbReference type="NCBI Taxonomy" id="930990"/>
    <lineage>
        <taxon>Eukaryota</taxon>
        <taxon>Fungi</taxon>
        <taxon>Dikarya</taxon>
        <taxon>Basidiomycota</taxon>
        <taxon>Agaricomycotina</taxon>
        <taxon>Agaricomycetes</taxon>
        <taxon>Cantharellales</taxon>
        <taxon>Botryobasidiaceae</taxon>
        <taxon>Botryobasidium</taxon>
    </lineage>
</organism>
<dbReference type="NCBIfam" id="TIGR00622">
    <property type="entry name" value="ssl1"/>
    <property type="match status" value="1"/>
</dbReference>
<evidence type="ECO:0000256" key="5">
    <source>
        <dbReference type="ARBA" id="ARBA00022771"/>
    </source>
</evidence>
<evidence type="ECO:0000256" key="12">
    <source>
        <dbReference type="PIRSR" id="PIRSR015919-1"/>
    </source>
</evidence>
<keyword evidence="8 11" id="KW-0804">Transcription</keyword>
<dbReference type="GO" id="GO:0008270">
    <property type="term" value="F:zinc ion binding"/>
    <property type="evidence" value="ECO:0007669"/>
    <property type="project" value="UniProtKB-UniRule"/>
</dbReference>
<evidence type="ECO:0000256" key="7">
    <source>
        <dbReference type="ARBA" id="ARBA00023015"/>
    </source>
</evidence>
<protein>
    <recommendedName>
        <fullName evidence="11">General transcription and DNA repair factor IIH</fullName>
    </recommendedName>
</protein>
<evidence type="ECO:0000256" key="1">
    <source>
        <dbReference type="ARBA" id="ARBA00004123"/>
    </source>
</evidence>
<evidence type="ECO:0000256" key="4">
    <source>
        <dbReference type="ARBA" id="ARBA00022763"/>
    </source>
</evidence>
<accession>A0A067N0E5</accession>
<dbReference type="Gene3D" id="3.40.50.410">
    <property type="entry name" value="von Willebrand factor, type A domain"/>
    <property type="match status" value="1"/>
</dbReference>
<keyword evidence="6 11" id="KW-0862">Zinc</keyword>
<dbReference type="InterPro" id="IPR007198">
    <property type="entry name" value="Ssl1-like"/>
</dbReference>
<keyword evidence="16" id="KW-1185">Reference proteome</keyword>
<feature type="region of interest" description="Disordered" evidence="13">
    <location>
        <begin position="1"/>
        <end position="61"/>
    </location>
</feature>
<feature type="compositionally biased region" description="Basic and acidic residues" evidence="13">
    <location>
        <begin position="42"/>
        <end position="60"/>
    </location>
</feature>
<dbReference type="InterPro" id="IPR013083">
    <property type="entry name" value="Znf_RING/FYVE/PHD"/>
</dbReference>
<feature type="domain" description="VWFA" evidence="14">
    <location>
        <begin position="114"/>
        <end position="290"/>
    </location>
</feature>
<keyword evidence="9" id="KW-0234">DNA repair</keyword>
<feature type="compositionally biased region" description="Acidic residues" evidence="13">
    <location>
        <begin position="21"/>
        <end position="30"/>
    </location>
</feature>
<dbReference type="FunFam" id="3.40.50.410:FF:000015">
    <property type="entry name" value="General transcription factor IIH subunit 2"/>
    <property type="match status" value="1"/>
</dbReference>
<keyword evidence="10 11" id="KW-0539">Nucleus</keyword>
<evidence type="ECO:0000256" key="9">
    <source>
        <dbReference type="ARBA" id="ARBA00023204"/>
    </source>
</evidence>
<evidence type="ECO:0000256" key="10">
    <source>
        <dbReference type="ARBA" id="ARBA00023242"/>
    </source>
</evidence>
<feature type="zinc finger region" description="C4-type" evidence="12">
    <location>
        <begin position="343"/>
        <end position="360"/>
    </location>
</feature>
<evidence type="ECO:0000256" key="3">
    <source>
        <dbReference type="ARBA" id="ARBA00022723"/>
    </source>
</evidence>
<dbReference type="PROSITE" id="PS00028">
    <property type="entry name" value="ZINC_FINGER_C2H2_1"/>
    <property type="match status" value="1"/>
</dbReference>
<dbReference type="SMART" id="SM00327">
    <property type="entry name" value="VWA"/>
    <property type="match status" value="1"/>
</dbReference>
<dbReference type="InterPro" id="IPR004595">
    <property type="entry name" value="TFIIH_C1-like_dom"/>
</dbReference>
<evidence type="ECO:0000313" key="16">
    <source>
        <dbReference type="Proteomes" id="UP000027195"/>
    </source>
</evidence>
<dbReference type="InterPro" id="IPR002035">
    <property type="entry name" value="VWF_A"/>
</dbReference>
<keyword evidence="7 11" id="KW-0805">Transcription regulation</keyword>
<sequence>MPPRRRDGAYVHNAGTSSESEGFDDIDDGNYGDKRKNKGKGKAKDTGKGSQDKGKGKSKEQAYAWEATYTRSWDTVQEDEGGSLQTAVEDLLARGRRRRLLEPSSAIRRTIIRHLMLLLDLSSSMLDRDLRPSRFDLTLEYSRQFIVEWFDQNPLGQIGIVGMRGGLGERIGDMSGNPQDVLKAISDRRRLQPDGDPSLQNAIDMARGSMSHLPTHSSREILIIYGSLTTCDPGNIHDTLDACINDKIRVSVVSLAAEMKICRELANKTGGVFGVVMNEDHYKELMFELVPPPAQRSASRLTGGSTNFSADLMMMGFPTRLPDTSPLSLCVCHSQLKGEGFLCPRCKAQVCDVPTDCDICGLMIVSSPHLARSYHHLFPVKPYQAVTETGLSPSPKCHGCSHSFPEKPSATGSDPTTADVISPLGRYRCPDCEKDFCADCDVFVHDVLHVCPGCQ</sequence>
<dbReference type="HOGENOM" id="CLU_028556_1_1_1"/>
<evidence type="ECO:0000259" key="14">
    <source>
        <dbReference type="PROSITE" id="PS50234"/>
    </source>
</evidence>
<dbReference type="OrthoDB" id="284275at2759"/>
<dbReference type="GO" id="GO:0000439">
    <property type="term" value="C:transcription factor TFIIH core complex"/>
    <property type="evidence" value="ECO:0007669"/>
    <property type="project" value="UniProtKB-UniRule"/>
</dbReference>
<dbReference type="SUPFAM" id="SSF53300">
    <property type="entry name" value="vWA-like"/>
    <property type="match status" value="1"/>
</dbReference>
<dbReference type="PROSITE" id="PS50234">
    <property type="entry name" value="VWFA"/>
    <property type="match status" value="1"/>
</dbReference>
<keyword evidence="4" id="KW-0227">DNA damage</keyword>
<comment type="similarity">
    <text evidence="2 11">Belongs to the GTF2H2 family.</text>
</comment>
<evidence type="ECO:0000256" key="11">
    <source>
        <dbReference type="PIRNR" id="PIRNR015919"/>
    </source>
</evidence>
<name>A0A067N0E5_BOTB1</name>
<dbReference type="GO" id="GO:0006289">
    <property type="term" value="P:nucleotide-excision repair"/>
    <property type="evidence" value="ECO:0007669"/>
    <property type="project" value="UniProtKB-UniRule"/>
</dbReference>
<dbReference type="GO" id="GO:0006351">
    <property type="term" value="P:DNA-templated transcription"/>
    <property type="evidence" value="ECO:0007669"/>
    <property type="project" value="InterPro"/>
</dbReference>
<evidence type="ECO:0000256" key="13">
    <source>
        <dbReference type="SAM" id="MobiDB-lite"/>
    </source>
</evidence>
<dbReference type="Proteomes" id="UP000027195">
    <property type="component" value="Unassembled WGS sequence"/>
</dbReference>
<gene>
    <name evidence="15" type="ORF">BOTBODRAFT_25911</name>
</gene>
<dbReference type="AlphaFoldDB" id="A0A067N0E5"/>
<comment type="function">
    <text evidence="11">Component of the general transcription and DNA repair factor IIH (TFIIH) core complex, which is involved in general and transcription-coupled nucleotide excision repair (NER) of damaged DNA and, when complexed to TFIIK, in RNA transcription by RNA polymerase II.</text>
</comment>
<evidence type="ECO:0000313" key="15">
    <source>
        <dbReference type="EMBL" id="KDQ21468.1"/>
    </source>
</evidence>
<dbReference type="InterPro" id="IPR012170">
    <property type="entry name" value="TFIIH_SSL1/p44"/>
</dbReference>
<dbReference type="InParanoid" id="A0A067N0E5"/>
<evidence type="ECO:0000256" key="6">
    <source>
        <dbReference type="ARBA" id="ARBA00022833"/>
    </source>
</evidence>
<dbReference type="PIRSF" id="PIRSF015919">
    <property type="entry name" value="TFIIH_SSL1"/>
    <property type="match status" value="1"/>
</dbReference>